<protein>
    <submittedName>
        <fullName evidence="2">Uncharacterized protein</fullName>
    </submittedName>
</protein>
<evidence type="ECO:0000313" key="3">
    <source>
        <dbReference type="Proteomes" id="UP000228934"/>
    </source>
</evidence>
<dbReference type="Proteomes" id="UP000228934">
    <property type="component" value="Unassembled WGS sequence"/>
</dbReference>
<sequence length="251" mass="28441">MTAPRKALATMTWDCYTGGCPWDPDFGSDREWRLEEIMEHRERRLNVSEVHWAQEDSEFLVIQEWELEIAYRQLLDSAQQQGGAPFAWDYQEIPVDNSEILAEESTMWQSNSVLCQPGPAAMDVEVFWRMEQSQGTSPAEVLATGQRFQDLCHTSVAVPEAQGEKEVVTSQKQIRIQGEKGEEVFVVPPQQLARVEEAVFPPQQRSVHLGDSTTDISSQQPDEGMEKEAAHLSNGSYTVWEWRKPASCPNG</sequence>
<feature type="region of interest" description="Disordered" evidence="1">
    <location>
        <begin position="206"/>
        <end position="232"/>
    </location>
</feature>
<accession>A0A2G9QIM6</accession>
<dbReference type="EMBL" id="KV994261">
    <property type="protein sequence ID" value="PIO14971.1"/>
    <property type="molecule type" value="Genomic_DNA"/>
</dbReference>
<keyword evidence="3" id="KW-1185">Reference proteome</keyword>
<gene>
    <name evidence="2" type="ORF">AB205_0018180</name>
</gene>
<evidence type="ECO:0000313" key="2">
    <source>
        <dbReference type="EMBL" id="PIO14971.1"/>
    </source>
</evidence>
<feature type="compositionally biased region" description="Polar residues" evidence="1">
    <location>
        <begin position="206"/>
        <end position="221"/>
    </location>
</feature>
<proteinExistence type="predicted"/>
<dbReference type="AlphaFoldDB" id="A0A2G9QIM6"/>
<evidence type="ECO:0000256" key="1">
    <source>
        <dbReference type="SAM" id="MobiDB-lite"/>
    </source>
</evidence>
<organism evidence="2 3">
    <name type="scientific">Aquarana catesbeiana</name>
    <name type="common">American bullfrog</name>
    <name type="synonym">Rana catesbeiana</name>
    <dbReference type="NCBI Taxonomy" id="8400"/>
    <lineage>
        <taxon>Eukaryota</taxon>
        <taxon>Metazoa</taxon>
        <taxon>Chordata</taxon>
        <taxon>Craniata</taxon>
        <taxon>Vertebrata</taxon>
        <taxon>Euteleostomi</taxon>
        <taxon>Amphibia</taxon>
        <taxon>Batrachia</taxon>
        <taxon>Anura</taxon>
        <taxon>Neobatrachia</taxon>
        <taxon>Ranoidea</taxon>
        <taxon>Ranidae</taxon>
        <taxon>Aquarana</taxon>
    </lineage>
</organism>
<reference evidence="3" key="1">
    <citation type="journal article" date="2017" name="Nat. Commun.">
        <title>The North American bullfrog draft genome provides insight into hormonal regulation of long noncoding RNA.</title>
        <authorList>
            <person name="Hammond S.A."/>
            <person name="Warren R.L."/>
            <person name="Vandervalk B.P."/>
            <person name="Kucuk E."/>
            <person name="Khan H."/>
            <person name="Gibb E.A."/>
            <person name="Pandoh P."/>
            <person name="Kirk H."/>
            <person name="Zhao Y."/>
            <person name="Jones M."/>
            <person name="Mungall A.J."/>
            <person name="Coope R."/>
            <person name="Pleasance S."/>
            <person name="Moore R.A."/>
            <person name="Holt R.A."/>
            <person name="Round J.M."/>
            <person name="Ohora S."/>
            <person name="Walle B.V."/>
            <person name="Veldhoen N."/>
            <person name="Helbing C.C."/>
            <person name="Birol I."/>
        </authorList>
    </citation>
    <scope>NUCLEOTIDE SEQUENCE [LARGE SCALE GENOMIC DNA]</scope>
</reference>
<name>A0A2G9QIM6_AQUCT</name>